<dbReference type="Pfam" id="PF26254">
    <property type="entry name" value="Ig_TRAPPC9-Trs120_1st"/>
    <property type="match status" value="1"/>
</dbReference>
<feature type="domain" description="Trs120/TRAPPC9 N-terminal" evidence="4">
    <location>
        <begin position="140"/>
        <end position="304"/>
    </location>
</feature>
<accession>A0A9P6ASC9</accession>
<comment type="caution">
    <text evidence="8">The sequence shown here is derived from an EMBL/GenBank/DDBJ whole genome shotgun (WGS) entry which is preliminary data.</text>
</comment>
<dbReference type="OrthoDB" id="27962at2759"/>
<dbReference type="PANTHER" id="PTHR21512">
    <property type="entry name" value="TRAFFICKING PROTEIN PARTICLE COMPLEX SUBUNIT 9"/>
    <property type="match status" value="1"/>
</dbReference>
<dbReference type="InterPro" id="IPR013935">
    <property type="entry name" value="Trs120_TRAPPC9"/>
</dbReference>
<dbReference type="InterPro" id="IPR058565">
    <property type="entry name" value="Ig_TRAPPC9_Trs120_1st"/>
</dbReference>
<keyword evidence="2" id="KW-0333">Golgi apparatus</keyword>
<dbReference type="Pfam" id="PF08626">
    <property type="entry name" value="TRAPPC9-Trs120"/>
    <property type="match status" value="2"/>
</dbReference>
<dbReference type="InterPro" id="IPR058567">
    <property type="entry name" value="Ig_TRAPPC9_Trs120_3rd"/>
</dbReference>
<keyword evidence="9" id="KW-1185">Reference proteome</keyword>
<reference evidence="8" key="1">
    <citation type="journal article" date="2020" name="Nat. Commun.">
        <title>Large-scale genome sequencing of mycorrhizal fungi provides insights into the early evolution of symbiotic traits.</title>
        <authorList>
            <person name="Miyauchi S."/>
            <person name="Kiss E."/>
            <person name="Kuo A."/>
            <person name="Drula E."/>
            <person name="Kohler A."/>
            <person name="Sanchez-Garcia M."/>
            <person name="Morin E."/>
            <person name="Andreopoulos B."/>
            <person name="Barry K.W."/>
            <person name="Bonito G."/>
            <person name="Buee M."/>
            <person name="Carver A."/>
            <person name="Chen C."/>
            <person name="Cichocki N."/>
            <person name="Clum A."/>
            <person name="Culley D."/>
            <person name="Crous P.W."/>
            <person name="Fauchery L."/>
            <person name="Girlanda M."/>
            <person name="Hayes R.D."/>
            <person name="Keri Z."/>
            <person name="LaButti K."/>
            <person name="Lipzen A."/>
            <person name="Lombard V."/>
            <person name="Magnuson J."/>
            <person name="Maillard F."/>
            <person name="Murat C."/>
            <person name="Nolan M."/>
            <person name="Ohm R.A."/>
            <person name="Pangilinan J."/>
            <person name="Pereira M.F."/>
            <person name="Perotto S."/>
            <person name="Peter M."/>
            <person name="Pfister S."/>
            <person name="Riley R."/>
            <person name="Sitrit Y."/>
            <person name="Stielow J.B."/>
            <person name="Szollosi G."/>
            <person name="Zifcakova L."/>
            <person name="Stursova M."/>
            <person name="Spatafora J.W."/>
            <person name="Tedersoo L."/>
            <person name="Vaario L.M."/>
            <person name="Yamada A."/>
            <person name="Yan M."/>
            <person name="Wang P."/>
            <person name="Xu J."/>
            <person name="Bruns T."/>
            <person name="Baldrian P."/>
            <person name="Vilgalys R."/>
            <person name="Dunand C."/>
            <person name="Henrissat B."/>
            <person name="Grigoriev I.V."/>
            <person name="Hibbett D."/>
            <person name="Nagy L.G."/>
            <person name="Martin F.M."/>
        </authorList>
    </citation>
    <scope>NUCLEOTIDE SEQUENCE</scope>
    <source>
        <strain evidence="8">UP504</strain>
    </source>
</reference>
<dbReference type="AlphaFoldDB" id="A0A9P6ASC9"/>
<name>A0A9P6ASC9_9AGAM</name>
<feature type="domain" description="Trs120/TRAPPC9 N-terminal" evidence="4">
    <location>
        <begin position="10"/>
        <end position="82"/>
    </location>
</feature>
<evidence type="ECO:0000256" key="1">
    <source>
        <dbReference type="ARBA" id="ARBA00004555"/>
    </source>
</evidence>
<protein>
    <submittedName>
        <fullName evidence="8">Uncharacterized protein</fullName>
    </submittedName>
</protein>
<dbReference type="Pfam" id="PF26280">
    <property type="entry name" value="Ig_TRAPPC9-Trs120_2nd"/>
    <property type="match status" value="1"/>
</dbReference>
<dbReference type="Proteomes" id="UP000886523">
    <property type="component" value="Unassembled WGS sequence"/>
</dbReference>
<evidence type="ECO:0000259" key="5">
    <source>
        <dbReference type="Pfam" id="PF26251"/>
    </source>
</evidence>
<dbReference type="GO" id="GO:0005802">
    <property type="term" value="C:trans-Golgi network"/>
    <property type="evidence" value="ECO:0007669"/>
    <property type="project" value="TreeGrafter"/>
</dbReference>
<evidence type="ECO:0000259" key="4">
    <source>
        <dbReference type="Pfam" id="PF08626"/>
    </source>
</evidence>
<evidence type="ECO:0000313" key="9">
    <source>
        <dbReference type="Proteomes" id="UP000886523"/>
    </source>
</evidence>
<feature type="region of interest" description="Disordered" evidence="3">
    <location>
        <begin position="199"/>
        <end position="230"/>
    </location>
</feature>
<dbReference type="PANTHER" id="PTHR21512:SF5">
    <property type="entry name" value="TRAFFICKING PROTEIN PARTICLE COMPLEX SUBUNIT 9"/>
    <property type="match status" value="1"/>
</dbReference>
<dbReference type="InterPro" id="IPR058564">
    <property type="entry name" value="TPR_TRAPPC9_Trs120"/>
</dbReference>
<dbReference type="Pfam" id="PF26251">
    <property type="entry name" value="TPR_TRAPPC9-Trs120"/>
    <property type="match status" value="1"/>
</dbReference>
<organism evidence="8 9">
    <name type="scientific">Hydnum rufescens UP504</name>
    <dbReference type="NCBI Taxonomy" id="1448309"/>
    <lineage>
        <taxon>Eukaryota</taxon>
        <taxon>Fungi</taxon>
        <taxon>Dikarya</taxon>
        <taxon>Basidiomycota</taxon>
        <taxon>Agaricomycotina</taxon>
        <taxon>Agaricomycetes</taxon>
        <taxon>Cantharellales</taxon>
        <taxon>Hydnaceae</taxon>
        <taxon>Hydnum</taxon>
    </lineage>
</organism>
<feature type="domain" description="Trs120/TRAPPC9 third Ig-like" evidence="7">
    <location>
        <begin position="984"/>
        <end position="1152"/>
    </location>
</feature>
<evidence type="ECO:0000259" key="6">
    <source>
        <dbReference type="Pfam" id="PF26254"/>
    </source>
</evidence>
<feature type="domain" description="Trs120/TRAPPC9 first Ig-like" evidence="6">
    <location>
        <begin position="643"/>
        <end position="800"/>
    </location>
</feature>
<evidence type="ECO:0000256" key="2">
    <source>
        <dbReference type="ARBA" id="ARBA00023034"/>
    </source>
</evidence>
<evidence type="ECO:0000313" key="8">
    <source>
        <dbReference type="EMBL" id="KAF9510794.1"/>
    </source>
</evidence>
<feature type="compositionally biased region" description="Low complexity" evidence="3">
    <location>
        <begin position="199"/>
        <end position="209"/>
    </location>
</feature>
<comment type="subcellular location">
    <subcellularLocation>
        <location evidence="1">Golgi apparatus</location>
    </subcellularLocation>
</comment>
<dbReference type="Pfam" id="PF26282">
    <property type="entry name" value="Ig_TRAPPC9-Trs120_3rd"/>
    <property type="match status" value="1"/>
</dbReference>
<feature type="domain" description="Trs120/TRAPPC9 TPR region" evidence="5">
    <location>
        <begin position="327"/>
        <end position="621"/>
    </location>
</feature>
<proteinExistence type="predicted"/>
<evidence type="ECO:0000256" key="3">
    <source>
        <dbReference type="SAM" id="MobiDB-lite"/>
    </source>
</evidence>
<dbReference type="EMBL" id="MU129010">
    <property type="protein sequence ID" value="KAF9510794.1"/>
    <property type="molecule type" value="Genomic_DNA"/>
</dbReference>
<sequence>METGPFASLAQIRILLIPVGPIRRSAFEKYAGLVRSFGHIRLGDIPPDPREDKNRFIPSPLSSGHLHLSYITHPPPTWHNVFSLFRMSSFPLGFKATLVSLFPPDSPFPFASKCFAFEEGEGNVNLDLGPSIPELVYVGTLLAELCHDILAEFPALVSPTLVLSVNTDQWTKKGQVRTVESAEGMEAIMSRLLPAVSSTTFPSSSNSTNGLSRGGTGVGSHSGASTPQRFGITNAKKRASSVGPSNGRLSKIIGDLCLLAGKLGEANIWYTEAISLFRTQQDSIWNASALEGQCIIEVLEAWSAGDSLHTSLVGNALGDPWANISDKMGQAINLYSRATPTTPTPVPAADAEAASIVLLYTDAVLRYSRFLFSIWSSKGWNPLSISMMLTTGVPTTFLPTDHISMTLSQAHGPFLMHLQQPDQIRIFSTLASLYSCIGFKRKEALVLREVQAAIMDLIVCGRDEHRSNLGRESLSNESKIYLFDRDRDKDRDTGQSVSGALGVRETEDVEGNISIVRLAKCIAEVYGVDIACIRVMDVASEAPTTQGSHPIGPLEPTDMLTGRPHFGWPELQIGVVRETVAVAEALPDHASVVQFSLSTLKTLHKFLTANEQYHLYSVALRGISTLRRRGVNLRAEFWAEAPIVSIEVLPLPLPRLPSEHLRQHLEGHHSKRPSITLPGSPFLYHPAGKKAATSQECCALNFALYQLFILFCGVQVLVQNESIEFVVALRNPYMFDFDIQYLILSTSGIPFHTQPVSVVIPANSQHTLTLTGLALEPGTLIIRGCQLQLAGGIPREFLFPIVDGNRTSLEVSTMPKRNANSSPPQFSHYEVVPQQPLLRIRRSSLTMGALVLYDGEISKIHLTIENISTLPVDFYRLAFDDSTIGPAQQGLADGNLSVAEVYETEYDLVHRPCFQWDPPSQVVPIEPGNKTIITVSCFGKLGCTQGTIQLSYAHVDRPSGPSGIFHTRRITYPLNVTVYHTLECDNLDIIPFKTYANLPHLDTAAFADDRDRSALLGIDNADDYCLVSMDVSNLFGSPFQVSIERHQEDTPPASNTCLILPGSTRRFLLPIKRFTLSSEEVSKAIPTLSNRQFVVAKDRLTPKEELVQRDLFWYREKLFQTISGRWIEPETGRTGTLSLRGQRLSLPMRDALRKDLFPLDLIFQNTPRSLNLACSLVPPTLGEHALLEGSLTHNYVGSLNPTQSAQKSWRVCFMAEGVFEFRIDAVEVGEDGRPPPDREKQMTSSFVTAIVG</sequence>
<gene>
    <name evidence="8" type="ORF">BS47DRAFT_1377380</name>
</gene>
<evidence type="ECO:0000259" key="7">
    <source>
        <dbReference type="Pfam" id="PF26282"/>
    </source>
</evidence>
<dbReference type="InterPro" id="IPR058563">
    <property type="entry name" value="Trs120_TRAPPC9_N"/>
</dbReference>